<dbReference type="Gene3D" id="3.30.160.20">
    <property type="match status" value="1"/>
</dbReference>
<name>L8GY95_ACACF</name>
<feature type="compositionally biased region" description="Basic and acidic residues" evidence="19">
    <location>
        <begin position="440"/>
        <end position="455"/>
    </location>
</feature>
<evidence type="ECO:0000313" key="25">
    <source>
        <dbReference type="Proteomes" id="UP000011083"/>
    </source>
</evidence>
<evidence type="ECO:0000256" key="8">
    <source>
        <dbReference type="ARBA" id="ARBA00022980"/>
    </source>
</evidence>
<sequence length="974" mass="109495">MEHLRNLHMLLEDGFISKAEYEHRRQQLIDKLTDTTLARSSAEDVEDEKSGSSQKKVGKERLHQGSSTTRRGERKGASSSLVARVCNERTSAATSTTSTSTTSTYDSGVARGFSRTQGLRYEPYSTPVTRYVKTADPAMDMAQKYTLSRKIGQLPEETLPLVLKIVERLSPQNLLQSGEDWTFDLETLDNRTLWKLNDYVNAQIKHHFGEKDNTPGDNHEAIVKEKSCSATTFATGESDPENDEYEDSGAGLELDDDEEERDYARVYSQDQWQSKHTEELKAAKRPRPYVTFGAGEKRTKKEDIKKKGKERREHQRAIAAKRLRSQEKESESDEDDDAAEWPGGSFTRQTTEAMQLDRDRDAVDEMEKESESEYEREEYEDPEYTTDTQLKQEDDEDEGSDGEEEESDEDWTPADAKPISDDRMRQQVHVEPRSASPPRPTEDKTGVGKAKERKPPSAMVKQEPEPAVKREKDDAGPGKPFKIQVCIYSLAKKSNTKKPYVCDACDKSFADRSNLIQHLRVHTKEKPYGCTYDGCEKRFAHSASLKEHLYTHTGDKPHVCHCGMSFAQASNLRRHQLVHTGEKPFACKVDGCRKSFTQKINLNFFSGPQAQHLKRVHRITDADNDIDSEDAKVNSRPANKRSRRSTTTTTSSAAHSTRSTSTASQLAECGYVQQTRKRAPLVLPRTSFAGLISSSSRSTGVHRTRLLATAAKASSSTSSSPSSSKPAPRNADPEVLHEQLDAFAARIGFKWNNKKLLLQAFTHPSFSHDKEVSNQRLEYFGDRTLNFLVCEHLVNKYPNLPARALAHATHLFTSNETLTTAGKRLGVQDFVRWTPHEEEDRGEDIIVANTMEALVSSLYFDQGLKAAREFVVKHILPQDENLDLIPFLRQRLPRHTLSDLLTRRGSGAPYYVVLQESARYSSKSTFVVGVYSDSQLLGQGSGQSIGKAETAAAQEALNKMWGAKAYTTLPPNDY</sequence>
<evidence type="ECO:0000313" key="24">
    <source>
        <dbReference type="EMBL" id="ELR17513.1"/>
    </source>
</evidence>
<dbReference type="InterPro" id="IPR050826">
    <property type="entry name" value="Krueppel_C2H2_ZnFinger"/>
</dbReference>
<dbReference type="PROSITE" id="PS51525">
    <property type="entry name" value="NET"/>
    <property type="match status" value="1"/>
</dbReference>
<dbReference type="Pfam" id="PF17035">
    <property type="entry name" value="BET"/>
    <property type="match status" value="1"/>
</dbReference>
<dbReference type="PROSITE" id="PS50142">
    <property type="entry name" value="RNASE_3_2"/>
    <property type="match status" value="1"/>
</dbReference>
<dbReference type="FunFam" id="3.30.160.60:FF:000325">
    <property type="entry name" value="ZFP90 zinc finger protein"/>
    <property type="match status" value="1"/>
</dbReference>
<dbReference type="GeneID" id="14918067"/>
<dbReference type="SMART" id="SM00535">
    <property type="entry name" value="RIBOc"/>
    <property type="match status" value="1"/>
</dbReference>
<dbReference type="Proteomes" id="UP000011083">
    <property type="component" value="Unassembled WGS sequence"/>
</dbReference>
<dbReference type="PROSITE" id="PS50157">
    <property type="entry name" value="ZINC_FINGER_C2H2_2"/>
    <property type="match status" value="3"/>
</dbReference>
<dbReference type="STRING" id="1257118.L8GY95"/>
<dbReference type="SUPFAM" id="SSF57667">
    <property type="entry name" value="beta-beta-alpha zinc fingers"/>
    <property type="match status" value="2"/>
</dbReference>
<feature type="domain" description="NET" evidence="23">
    <location>
        <begin position="129"/>
        <end position="211"/>
    </location>
</feature>
<dbReference type="PANTHER" id="PTHR24377">
    <property type="entry name" value="IP01015P-RELATED"/>
    <property type="match status" value="1"/>
</dbReference>
<dbReference type="VEuPathDB" id="AmoebaDB:ACA1_062570"/>
<keyword evidence="5 17" id="KW-0863">Zinc-finger</keyword>
<keyword evidence="14" id="KW-0687">Ribonucleoprotein</keyword>
<comment type="subcellular location">
    <subcellularLocation>
        <location evidence="2">Mitochondrion</location>
    </subcellularLocation>
    <subcellularLocation>
        <location evidence="1">Nucleus</location>
    </subcellularLocation>
</comment>
<dbReference type="RefSeq" id="XP_004339526.1">
    <property type="nucleotide sequence ID" value="XM_004339478.1"/>
</dbReference>
<dbReference type="Pfam" id="PF22892">
    <property type="entry name" value="DSRM_MRPL44"/>
    <property type="match status" value="1"/>
</dbReference>
<dbReference type="Pfam" id="PF00096">
    <property type="entry name" value="zf-C2H2"/>
    <property type="match status" value="2"/>
</dbReference>
<evidence type="ECO:0000256" key="3">
    <source>
        <dbReference type="ARBA" id="ARBA00022723"/>
    </source>
</evidence>
<keyword evidence="7 18" id="KW-0694">RNA-binding</keyword>
<dbReference type="InterPro" id="IPR036236">
    <property type="entry name" value="Znf_C2H2_sf"/>
</dbReference>
<comment type="similarity">
    <text evidence="15">Belongs to the ribonuclease III family. Mitochondrion-specific ribosomal protein mL44 subfamily.</text>
</comment>
<dbReference type="GO" id="GO:0003677">
    <property type="term" value="F:DNA binding"/>
    <property type="evidence" value="ECO:0007669"/>
    <property type="project" value="UniProtKB-KW"/>
</dbReference>
<dbReference type="Gene3D" id="1.20.1270.220">
    <property type="match status" value="1"/>
</dbReference>
<feature type="compositionally biased region" description="Acidic residues" evidence="19">
    <location>
        <begin position="330"/>
        <end position="339"/>
    </location>
</feature>
<feature type="region of interest" description="Disordered" evidence="19">
    <location>
        <begin position="627"/>
        <end position="666"/>
    </location>
</feature>
<dbReference type="GO" id="GO:0008270">
    <property type="term" value="F:zinc ion binding"/>
    <property type="evidence" value="ECO:0007669"/>
    <property type="project" value="UniProtKB-KW"/>
</dbReference>
<dbReference type="SUPFAM" id="SSF54768">
    <property type="entry name" value="dsRNA-binding domain-like"/>
    <property type="match status" value="1"/>
</dbReference>
<dbReference type="InterPro" id="IPR000999">
    <property type="entry name" value="RNase_III_dom"/>
</dbReference>
<keyword evidence="12" id="KW-0804">Transcription</keyword>
<dbReference type="FunFam" id="3.30.160.60:FF:000688">
    <property type="entry name" value="zinc finger protein 197 isoform X1"/>
    <property type="match status" value="1"/>
</dbReference>
<feature type="compositionally biased region" description="Basic and acidic residues" evidence="19">
    <location>
        <begin position="355"/>
        <end position="373"/>
    </location>
</feature>
<accession>L8GY95</accession>
<dbReference type="OrthoDB" id="24548at2759"/>
<dbReference type="CDD" id="cd00593">
    <property type="entry name" value="RIBOc"/>
    <property type="match status" value="1"/>
</dbReference>
<feature type="compositionally biased region" description="Basic and acidic residues" evidence="19">
    <location>
        <begin position="462"/>
        <end position="476"/>
    </location>
</feature>
<reference evidence="24 25" key="1">
    <citation type="journal article" date="2013" name="Genome Biol.">
        <title>Genome of Acanthamoeba castellanii highlights extensive lateral gene transfer and early evolution of tyrosine kinase signaling.</title>
        <authorList>
            <person name="Clarke M."/>
            <person name="Lohan A.J."/>
            <person name="Liu B."/>
            <person name="Lagkouvardos I."/>
            <person name="Roy S."/>
            <person name="Zafar N."/>
            <person name="Bertelli C."/>
            <person name="Schilde C."/>
            <person name="Kianianmomeni A."/>
            <person name="Burglin T.R."/>
            <person name="Frech C."/>
            <person name="Turcotte B."/>
            <person name="Kopec K.O."/>
            <person name="Synnott J.M."/>
            <person name="Choo C."/>
            <person name="Paponov I."/>
            <person name="Finkler A."/>
            <person name="Soon Heng Tan C."/>
            <person name="Hutchins A.P."/>
            <person name="Weinmeier T."/>
            <person name="Rattei T."/>
            <person name="Chu J.S."/>
            <person name="Gimenez G."/>
            <person name="Irimia M."/>
            <person name="Rigden D.J."/>
            <person name="Fitzpatrick D.A."/>
            <person name="Lorenzo-Morales J."/>
            <person name="Bateman A."/>
            <person name="Chiu C.H."/>
            <person name="Tang P."/>
            <person name="Hegemann P."/>
            <person name="Fromm H."/>
            <person name="Raoult D."/>
            <person name="Greub G."/>
            <person name="Miranda-Saavedra D."/>
            <person name="Chen N."/>
            <person name="Nash P."/>
            <person name="Ginger M.L."/>
            <person name="Horn M."/>
            <person name="Schaap P."/>
            <person name="Caler L."/>
            <person name="Loftus B."/>
        </authorList>
    </citation>
    <scope>NUCLEOTIDE SEQUENCE [LARGE SCALE GENOMIC DNA]</scope>
    <source>
        <strain evidence="24 25">Neff</strain>
    </source>
</reference>
<dbReference type="GO" id="GO:0004525">
    <property type="term" value="F:ribonuclease III activity"/>
    <property type="evidence" value="ECO:0007669"/>
    <property type="project" value="InterPro"/>
</dbReference>
<protein>
    <recommendedName>
        <fullName evidence="16">Large ribosomal subunit protein mL44</fullName>
    </recommendedName>
</protein>
<evidence type="ECO:0000256" key="1">
    <source>
        <dbReference type="ARBA" id="ARBA00004123"/>
    </source>
</evidence>
<feature type="domain" description="C2H2-type" evidence="22">
    <location>
        <begin position="500"/>
        <end position="527"/>
    </location>
</feature>
<evidence type="ECO:0000256" key="4">
    <source>
        <dbReference type="ARBA" id="ARBA00022737"/>
    </source>
</evidence>
<dbReference type="CDD" id="cd19873">
    <property type="entry name" value="DSRM_MRPL3_like"/>
    <property type="match status" value="1"/>
</dbReference>
<evidence type="ECO:0000256" key="10">
    <source>
        <dbReference type="ARBA" id="ARBA00023125"/>
    </source>
</evidence>
<evidence type="ECO:0000256" key="6">
    <source>
        <dbReference type="ARBA" id="ARBA00022833"/>
    </source>
</evidence>
<feature type="compositionally biased region" description="Acidic residues" evidence="19">
    <location>
        <begin position="393"/>
        <end position="412"/>
    </location>
</feature>
<feature type="compositionally biased region" description="Basic and acidic residues" evidence="19">
    <location>
        <begin position="295"/>
        <end position="316"/>
    </location>
</feature>
<evidence type="ECO:0000259" key="20">
    <source>
        <dbReference type="PROSITE" id="PS50137"/>
    </source>
</evidence>
<evidence type="ECO:0000256" key="14">
    <source>
        <dbReference type="ARBA" id="ARBA00023274"/>
    </source>
</evidence>
<evidence type="ECO:0000256" key="18">
    <source>
        <dbReference type="PROSITE-ProRule" id="PRU00266"/>
    </source>
</evidence>
<keyword evidence="13" id="KW-0539">Nucleus</keyword>
<dbReference type="SUPFAM" id="SSF69065">
    <property type="entry name" value="RNase III domain-like"/>
    <property type="match status" value="1"/>
</dbReference>
<feature type="compositionally biased region" description="Low complexity" evidence="19">
    <location>
        <begin position="645"/>
        <end position="664"/>
    </location>
</feature>
<evidence type="ECO:0000259" key="23">
    <source>
        <dbReference type="PROSITE" id="PS51525"/>
    </source>
</evidence>
<dbReference type="GO" id="GO:0003725">
    <property type="term" value="F:double-stranded RNA binding"/>
    <property type="evidence" value="ECO:0007669"/>
    <property type="project" value="InterPro"/>
</dbReference>
<dbReference type="GO" id="GO:0006396">
    <property type="term" value="P:RNA processing"/>
    <property type="evidence" value="ECO:0007669"/>
    <property type="project" value="InterPro"/>
</dbReference>
<dbReference type="InterPro" id="IPR014720">
    <property type="entry name" value="dsRBD_dom"/>
</dbReference>
<keyword evidence="8" id="KW-0689">Ribosomal protein</keyword>
<keyword evidence="11" id="KW-0496">Mitochondrion</keyword>
<dbReference type="InterPro" id="IPR038336">
    <property type="entry name" value="NET_sf"/>
</dbReference>
<keyword evidence="10" id="KW-0238">DNA-binding</keyword>
<dbReference type="SMR" id="L8GY95"/>
<keyword evidence="6" id="KW-0862">Zinc</keyword>
<dbReference type="InterPro" id="IPR044443">
    <property type="entry name" value="Ribosomal_mL44_DSRM_fung"/>
</dbReference>
<feature type="compositionally biased region" description="Acidic residues" evidence="19">
    <location>
        <begin position="374"/>
        <end position="384"/>
    </location>
</feature>
<keyword evidence="25" id="KW-1185">Reference proteome</keyword>
<evidence type="ECO:0000259" key="21">
    <source>
        <dbReference type="PROSITE" id="PS50142"/>
    </source>
</evidence>
<evidence type="ECO:0000256" key="17">
    <source>
        <dbReference type="PROSITE-ProRule" id="PRU00042"/>
    </source>
</evidence>
<dbReference type="InterPro" id="IPR044444">
    <property type="entry name" value="Ribosomal_mL44_DSRM_metazoa"/>
</dbReference>
<dbReference type="SMART" id="SM00358">
    <property type="entry name" value="DSRM"/>
    <property type="match status" value="1"/>
</dbReference>
<dbReference type="SMART" id="SM00355">
    <property type="entry name" value="ZnF_C2H2"/>
    <property type="match status" value="4"/>
</dbReference>
<evidence type="ECO:0000256" key="19">
    <source>
        <dbReference type="SAM" id="MobiDB-lite"/>
    </source>
</evidence>
<dbReference type="FunFam" id="3.30.160.60:FF:000125">
    <property type="entry name" value="Putative zinc finger protein 143"/>
    <property type="match status" value="1"/>
</dbReference>
<evidence type="ECO:0000256" key="2">
    <source>
        <dbReference type="ARBA" id="ARBA00004173"/>
    </source>
</evidence>
<feature type="domain" description="DRBM" evidence="20">
    <location>
        <begin position="892"/>
        <end position="962"/>
    </location>
</feature>
<evidence type="ECO:0000256" key="13">
    <source>
        <dbReference type="ARBA" id="ARBA00023242"/>
    </source>
</evidence>
<dbReference type="PROSITE" id="PS00028">
    <property type="entry name" value="ZINC_FINGER_C2H2_1"/>
    <property type="match status" value="2"/>
</dbReference>
<feature type="compositionally biased region" description="Low complexity" evidence="19">
    <location>
        <begin position="709"/>
        <end position="727"/>
    </location>
</feature>
<evidence type="ECO:0000256" key="15">
    <source>
        <dbReference type="ARBA" id="ARBA00024034"/>
    </source>
</evidence>
<dbReference type="InterPro" id="IPR027353">
    <property type="entry name" value="NET_dom"/>
</dbReference>
<feature type="domain" description="RNase III" evidence="21">
    <location>
        <begin position="740"/>
        <end position="863"/>
    </location>
</feature>
<feature type="region of interest" description="Disordered" evidence="19">
    <location>
        <begin position="38"/>
        <end position="81"/>
    </location>
</feature>
<dbReference type="InterPro" id="IPR036389">
    <property type="entry name" value="RNase_III_sf"/>
</dbReference>
<gene>
    <name evidence="24" type="ORF">ACA1_062570</name>
</gene>
<keyword evidence="9" id="KW-0805">Transcription regulation</keyword>
<dbReference type="AlphaFoldDB" id="L8GY95"/>
<evidence type="ECO:0000259" key="22">
    <source>
        <dbReference type="PROSITE" id="PS50157"/>
    </source>
</evidence>
<dbReference type="EMBL" id="KB007974">
    <property type="protein sequence ID" value="ELR17513.1"/>
    <property type="molecule type" value="Genomic_DNA"/>
</dbReference>
<feature type="compositionally biased region" description="Acidic residues" evidence="19">
    <location>
        <begin position="238"/>
        <end position="261"/>
    </location>
</feature>
<feature type="region of interest" description="Disordered" evidence="19">
    <location>
        <begin position="709"/>
        <end position="732"/>
    </location>
</feature>
<evidence type="ECO:0000256" key="9">
    <source>
        <dbReference type="ARBA" id="ARBA00023015"/>
    </source>
</evidence>
<proteinExistence type="inferred from homology"/>
<dbReference type="PROSITE" id="PS50137">
    <property type="entry name" value="DS_RBD"/>
    <property type="match status" value="1"/>
</dbReference>
<dbReference type="GO" id="GO:0005634">
    <property type="term" value="C:nucleus"/>
    <property type="evidence" value="ECO:0007669"/>
    <property type="project" value="UniProtKB-SubCell"/>
</dbReference>
<dbReference type="InterPro" id="IPR013087">
    <property type="entry name" value="Znf_C2H2_type"/>
</dbReference>
<feature type="compositionally biased region" description="Basic and acidic residues" evidence="19">
    <location>
        <begin position="418"/>
        <end position="432"/>
    </location>
</feature>
<evidence type="ECO:0000256" key="12">
    <source>
        <dbReference type="ARBA" id="ARBA00023163"/>
    </source>
</evidence>
<keyword evidence="4" id="KW-0677">Repeat</keyword>
<organism evidence="24 25">
    <name type="scientific">Acanthamoeba castellanii (strain ATCC 30010 / Neff)</name>
    <dbReference type="NCBI Taxonomy" id="1257118"/>
    <lineage>
        <taxon>Eukaryota</taxon>
        <taxon>Amoebozoa</taxon>
        <taxon>Discosea</taxon>
        <taxon>Longamoebia</taxon>
        <taxon>Centramoebida</taxon>
        <taxon>Acanthamoebidae</taxon>
        <taxon>Acanthamoeba</taxon>
    </lineage>
</organism>
<feature type="region of interest" description="Disordered" evidence="19">
    <location>
        <begin position="232"/>
        <end position="476"/>
    </location>
</feature>
<evidence type="ECO:0000256" key="16">
    <source>
        <dbReference type="ARBA" id="ARBA00035187"/>
    </source>
</evidence>
<feature type="domain" description="C2H2-type" evidence="22">
    <location>
        <begin position="558"/>
        <end position="584"/>
    </location>
</feature>
<feature type="domain" description="C2H2-type" evidence="22">
    <location>
        <begin position="528"/>
        <end position="557"/>
    </location>
</feature>
<dbReference type="KEGG" id="acan:ACA1_062570"/>
<dbReference type="Gene3D" id="1.10.1520.10">
    <property type="entry name" value="Ribonuclease III domain"/>
    <property type="match status" value="1"/>
</dbReference>
<keyword evidence="3" id="KW-0479">Metal-binding</keyword>
<feature type="compositionally biased region" description="Basic and acidic residues" evidence="19">
    <location>
        <begin position="273"/>
        <end position="282"/>
    </location>
</feature>
<evidence type="ECO:0000256" key="11">
    <source>
        <dbReference type="ARBA" id="ARBA00023128"/>
    </source>
</evidence>
<evidence type="ECO:0000256" key="7">
    <source>
        <dbReference type="ARBA" id="ARBA00022884"/>
    </source>
</evidence>
<dbReference type="Gene3D" id="3.30.160.60">
    <property type="entry name" value="Classic Zinc Finger"/>
    <property type="match status" value="4"/>
</dbReference>
<evidence type="ECO:0000256" key="5">
    <source>
        <dbReference type="ARBA" id="ARBA00022771"/>
    </source>
</evidence>
<dbReference type="Pfam" id="PF14622">
    <property type="entry name" value="Ribonucleas_3_3"/>
    <property type="match status" value="1"/>
</dbReference>